<dbReference type="InterPro" id="IPR024610">
    <property type="entry name" value="ING_N_histone-binding"/>
</dbReference>
<evidence type="ECO:0000256" key="10">
    <source>
        <dbReference type="RuleBase" id="RU361213"/>
    </source>
</evidence>
<feature type="compositionally biased region" description="Basic and acidic residues" evidence="11">
    <location>
        <begin position="267"/>
        <end position="278"/>
    </location>
</feature>
<dbReference type="OrthoDB" id="5411773at2759"/>
<dbReference type="FunFam" id="3.30.40.10:FF:000016">
    <property type="entry name" value="Inhibitor of growth protein"/>
    <property type="match status" value="1"/>
</dbReference>
<dbReference type="InterPro" id="IPR011011">
    <property type="entry name" value="Znf_FYVE_PHD"/>
</dbReference>
<evidence type="ECO:0000256" key="8">
    <source>
        <dbReference type="PIRSR" id="PIRSR628651-51"/>
    </source>
</evidence>
<dbReference type="InterPro" id="IPR028651">
    <property type="entry name" value="ING_fam"/>
</dbReference>
<feature type="domain" description="PHD-type" evidence="12">
    <location>
        <begin position="304"/>
        <end position="353"/>
    </location>
</feature>
<dbReference type="SUPFAM" id="SSF57903">
    <property type="entry name" value="FYVE/PHD zinc finger"/>
    <property type="match status" value="1"/>
</dbReference>
<dbReference type="GO" id="GO:0000785">
    <property type="term" value="C:chromatin"/>
    <property type="evidence" value="ECO:0007669"/>
    <property type="project" value="UniProtKB-ARBA"/>
</dbReference>
<dbReference type="InterPro" id="IPR013083">
    <property type="entry name" value="Znf_RING/FYVE/PHD"/>
</dbReference>
<dbReference type="SMART" id="SM01408">
    <property type="entry name" value="ING"/>
    <property type="match status" value="1"/>
</dbReference>
<evidence type="ECO:0000313" key="14">
    <source>
        <dbReference type="Proteomes" id="UP000311382"/>
    </source>
</evidence>
<keyword evidence="14" id="KW-1185">Reference proteome</keyword>
<feature type="compositionally biased region" description="Polar residues" evidence="11">
    <location>
        <begin position="15"/>
        <end position="24"/>
    </location>
</feature>
<dbReference type="Pfam" id="PF12998">
    <property type="entry name" value="ING"/>
    <property type="match status" value="1"/>
</dbReference>
<proteinExistence type="inferred from homology"/>
<comment type="caution">
    <text evidence="13">The sequence shown here is derived from an EMBL/GenBank/DDBJ whole genome shotgun (WGS) entry which is preliminary data.</text>
</comment>
<keyword evidence="4 9" id="KW-0863">Zinc-finger</keyword>
<feature type="region of interest" description="Disordered" evidence="11">
    <location>
        <begin position="243"/>
        <end position="278"/>
    </location>
</feature>
<dbReference type="Gene3D" id="6.10.140.1740">
    <property type="match status" value="1"/>
</dbReference>
<dbReference type="InterPro" id="IPR019787">
    <property type="entry name" value="Znf_PHD-finger"/>
</dbReference>
<comment type="similarity">
    <text evidence="2 10">Belongs to the ING family.</text>
</comment>
<evidence type="ECO:0000259" key="12">
    <source>
        <dbReference type="PROSITE" id="PS50016"/>
    </source>
</evidence>
<dbReference type="EMBL" id="SOZI01000007">
    <property type="protein sequence ID" value="TNY23918.1"/>
    <property type="molecule type" value="Genomic_DNA"/>
</dbReference>
<evidence type="ECO:0000256" key="4">
    <source>
        <dbReference type="ARBA" id="ARBA00022771"/>
    </source>
</evidence>
<comment type="function">
    <text evidence="10">Component of an histone acetyltransferase complex.</text>
</comment>
<feature type="region of interest" description="Disordered" evidence="11">
    <location>
        <begin position="1"/>
        <end position="68"/>
    </location>
</feature>
<feature type="binding site" evidence="8">
    <location>
        <position position="347"/>
    </location>
    <ligand>
        <name>Zn(2+)</name>
        <dbReference type="ChEBI" id="CHEBI:29105"/>
        <label>2</label>
    </ligand>
</feature>
<feature type="region of interest" description="Disordered" evidence="11">
    <location>
        <begin position="206"/>
        <end position="226"/>
    </location>
</feature>
<evidence type="ECO:0000313" key="13">
    <source>
        <dbReference type="EMBL" id="TNY23918.1"/>
    </source>
</evidence>
<dbReference type="PROSITE" id="PS01359">
    <property type="entry name" value="ZF_PHD_1"/>
    <property type="match status" value="1"/>
</dbReference>
<reference evidence="13 14" key="1">
    <citation type="submission" date="2019-03" db="EMBL/GenBank/DDBJ databases">
        <title>Rhodosporidium diobovatum UCD-FST 08-225 genome sequencing, assembly, and annotation.</title>
        <authorList>
            <person name="Fakankun I.U."/>
            <person name="Fristensky B."/>
            <person name="Levin D.B."/>
        </authorList>
    </citation>
    <scope>NUCLEOTIDE SEQUENCE [LARGE SCALE GENOMIC DNA]</scope>
    <source>
        <strain evidence="13 14">UCD-FST 08-225</strain>
    </source>
</reference>
<dbReference type="InterPro" id="IPR001965">
    <property type="entry name" value="Znf_PHD"/>
</dbReference>
<name>A0A5C5G492_9BASI</name>
<evidence type="ECO:0000256" key="5">
    <source>
        <dbReference type="ARBA" id="ARBA00022833"/>
    </source>
</evidence>
<feature type="binding site" evidence="8">
    <location>
        <position position="307"/>
    </location>
    <ligand>
        <name>Zn(2+)</name>
        <dbReference type="ChEBI" id="CHEBI:29105"/>
        <label>1</label>
    </ligand>
</feature>
<comment type="domain">
    <text evidence="10">The PHD-type zinc finger mediates the binding to H3K4me3.</text>
</comment>
<evidence type="ECO:0000256" key="6">
    <source>
        <dbReference type="ARBA" id="ARBA00022853"/>
    </source>
</evidence>
<evidence type="ECO:0000256" key="7">
    <source>
        <dbReference type="ARBA" id="ARBA00023242"/>
    </source>
</evidence>
<feature type="compositionally biased region" description="Basic and acidic residues" evidence="11">
    <location>
        <begin position="46"/>
        <end position="68"/>
    </location>
</feature>
<feature type="binding site" evidence="8">
    <location>
        <position position="331"/>
    </location>
    <ligand>
        <name>Zn(2+)</name>
        <dbReference type="ChEBI" id="CHEBI:29105"/>
        <label>1</label>
    </ligand>
</feature>
<evidence type="ECO:0000256" key="3">
    <source>
        <dbReference type="ARBA" id="ARBA00022723"/>
    </source>
</evidence>
<dbReference type="GO" id="GO:0006325">
    <property type="term" value="P:chromatin organization"/>
    <property type="evidence" value="ECO:0007669"/>
    <property type="project" value="UniProtKB-KW"/>
</dbReference>
<feature type="binding site" evidence="8">
    <location>
        <position position="350"/>
    </location>
    <ligand>
        <name>Zn(2+)</name>
        <dbReference type="ChEBI" id="CHEBI:29105"/>
        <label>2</label>
    </ligand>
</feature>
<keyword evidence="3 8" id="KW-0479">Metal-binding</keyword>
<evidence type="ECO:0000256" key="1">
    <source>
        <dbReference type="ARBA" id="ARBA00004123"/>
    </source>
</evidence>
<evidence type="ECO:0000256" key="11">
    <source>
        <dbReference type="SAM" id="MobiDB-lite"/>
    </source>
</evidence>
<dbReference type="PROSITE" id="PS50016">
    <property type="entry name" value="ZF_PHD_2"/>
    <property type="match status" value="1"/>
</dbReference>
<sequence>MAATPRPAKRRRTDNVTVAPQSTPAVDVASEPRVDATTTTTLEGEDNARHDPADEPKARSKEEQEELERRYDLIAEEYHDILSELPLEYQRTFQLMRELEDSQQDHETGLRSSLEAYIVVMQTATAAPSPAASTSTAEAEPPRLSPAAREHLAKLSEHANKAVRAADDKHGLAVTLYEMVDRHIRRLDADLAKYEDSLVIGLRDGTLPSHDAPAATRKSPPGATTSLGAIALGEHEAYASVGAGAGGEAEAEGGARVSRRRATMTPAEREKEREWKRSRELQKQERALKRKAEQVNMPIDPNEPTYCYCNRVSFGEMIACENEDCSREWFHLGCVGLEKAPEGVWYCDDCVRELNLDPATMQRRG</sequence>
<dbReference type="Proteomes" id="UP000311382">
    <property type="component" value="Unassembled WGS sequence"/>
</dbReference>
<dbReference type="InterPro" id="IPR019786">
    <property type="entry name" value="Zinc_finger_PHD-type_CS"/>
</dbReference>
<dbReference type="PANTHER" id="PTHR10333:SF42">
    <property type="entry name" value="INHIBITOR OF GROWTH PROTEIN 5"/>
    <property type="match status" value="1"/>
</dbReference>
<feature type="binding site" evidence="8">
    <location>
        <position position="334"/>
    </location>
    <ligand>
        <name>Zn(2+)</name>
        <dbReference type="ChEBI" id="CHEBI:29105"/>
        <label>1</label>
    </ligand>
</feature>
<dbReference type="STRING" id="5288.A0A5C5G492"/>
<keyword evidence="5 8" id="KW-0862">Zinc</keyword>
<comment type="subcellular location">
    <subcellularLocation>
        <location evidence="1 10">Nucleus</location>
    </subcellularLocation>
</comment>
<dbReference type="SMART" id="SM00249">
    <property type="entry name" value="PHD"/>
    <property type="match status" value="1"/>
</dbReference>
<evidence type="ECO:0000256" key="9">
    <source>
        <dbReference type="PROSITE-ProRule" id="PRU00146"/>
    </source>
</evidence>
<dbReference type="Gene3D" id="3.30.40.10">
    <property type="entry name" value="Zinc/RING finger domain, C3HC4 (zinc finger)"/>
    <property type="match status" value="1"/>
</dbReference>
<dbReference type="GO" id="GO:0008270">
    <property type="term" value="F:zinc ion binding"/>
    <property type="evidence" value="ECO:0007669"/>
    <property type="project" value="UniProtKB-KW"/>
</dbReference>
<feature type="binding site" evidence="8">
    <location>
        <position position="325"/>
    </location>
    <ligand>
        <name>Zn(2+)</name>
        <dbReference type="ChEBI" id="CHEBI:29105"/>
        <label>2</label>
    </ligand>
</feature>
<feature type="binding site" evidence="8">
    <location>
        <position position="309"/>
    </location>
    <ligand>
        <name>Zn(2+)</name>
        <dbReference type="ChEBI" id="CHEBI:29105"/>
        <label>1</label>
    </ligand>
</feature>
<accession>A0A5C5G492</accession>
<dbReference type="GO" id="GO:0006355">
    <property type="term" value="P:regulation of DNA-templated transcription"/>
    <property type="evidence" value="ECO:0007669"/>
    <property type="project" value="TreeGrafter"/>
</dbReference>
<dbReference type="AlphaFoldDB" id="A0A5C5G492"/>
<keyword evidence="6 10" id="KW-0156">Chromatin regulator</keyword>
<dbReference type="CDD" id="cd15505">
    <property type="entry name" value="PHD_ING"/>
    <property type="match status" value="1"/>
</dbReference>
<dbReference type="CDD" id="cd16859">
    <property type="entry name" value="ING_ING4_5"/>
    <property type="match status" value="1"/>
</dbReference>
<keyword evidence="7 10" id="KW-0539">Nucleus</keyword>
<organism evidence="13 14">
    <name type="scientific">Rhodotorula diobovata</name>
    <dbReference type="NCBI Taxonomy" id="5288"/>
    <lineage>
        <taxon>Eukaryota</taxon>
        <taxon>Fungi</taxon>
        <taxon>Dikarya</taxon>
        <taxon>Basidiomycota</taxon>
        <taxon>Pucciniomycotina</taxon>
        <taxon>Microbotryomycetes</taxon>
        <taxon>Sporidiobolales</taxon>
        <taxon>Sporidiobolaceae</taxon>
        <taxon>Rhodotorula</taxon>
    </lineage>
</organism>
<comment type="subunit">
    <text evidence="10">Component of an histone acetyltransferase complex. Interacts with H3K4me3 and to a lesser extent with H3K4me2.</text>
</comment>
<protein>
    <recommendedName>
        <fullName evidence="10">Chromatin modification-related protein</fullName>
    </recommendedName>
</protein>
<feature type="binding site" evidence="8">
    <location>
        <position position="320"/>
    </location>
    <ligand>
        <name>Zn(2+)</name>
        <dbReference type="ChEBI" id="CHEBI:29105"/>
        <label>2</label>
    </ligand>
</feature>
<gene>
    <name evidence="13" type="ORF">DMC30DRAFT_372177</name>
</gene>
<dbReference type="GO" id="GO:0005634">
    <property type="term" value="C:nucleus"/>
    <property type="evidence" value="ECO:0007669"/>
    <property type="project" value="UniProtKB-SubCell"/>
</dbReference>
<dbReference type="PANTHER" id="PTHR10333">
    <property type="entry name" value="INHIBITOR OF GROWTH PROTEIN"/>
    <property type="match status" value="1"/>
</dbReference>
<evidence type="ECO:0000256" key="2">
    <source>
        <dbReference type="ARBA" id="ARBA00010210"/>
    </source>
</evidence>